<keyword evidence="3 14" id="KW-0812">Transmembrane</keyword>
<dbReference type="PRINTS" id="PR00762">
    <property type="entry name" value="CLCHANNEL"/>
</dbReference>
<feature type="compositionally biased region" description="Low complexity" evidence="13">
    <location>
        <begin position="807"/>
        <end position="822"/>
    </location>
</feature>
<feature type="compositionally biased region" description="Low complexity" evidence="13">
    <location>
        <begin position="858"/>
        <end position="871"/>
    </location>
</feature>
<feature type="transmembrane region" description="Helical" evidence="14">
    <location>
        <begin position="398"/>
        <end position="420"/>
    </location>
</feature>
<dbReference type="AlphaFoldDB" id="A0A556U8L2"/>
<feature type="transmembrane region" description="Helical" evidence="14">
    <location>
        <begin position="303"/>
        <end position="322"/>
    </location>
</feature>
<dbReference type="Gene3D" id="1.10.3080.10">
    <property type="entry name" value="Clc chloride channel"/>
    <property type="match status" value="1"/>
</dbReference>
<name>A0A556U8L2_BAGYA</name>
<evidence type="ECO:0000256" key="3">
    <source>
        <dbReference type="ARBA" id="ARBA00022692"/>
    </source>
</evidence>
<dbReference type="CDD" id="cd03683">
    <property type="entry name" value="ClC_1_like"/>
    <property type="match status" value="1"/>
</dbReference>
<dbReference type="EMBL" id="VCAZ01000063">
    <property type="protein sequence ID" value="TSO05411.1"/>
    <property type="molecule type" value="Genomic_DNA"/>
</dbReference>
<keyword evidence="7" id="KW-0406">Ion transport</keyword>
<evidence type="ECO:0000256" key="14">
    <source>
        <dbReference type="SAM" id="Phobius"/>
    </source>
</evidence>
<dbReference type="PANTHER" id="PTHR45720">
    <property type="entry name" value="CHLORIDE CHANNEL PROTEIN 2"/>
    <property type="match status" value="1"/>
</dbReference>
<feature type="transmembrane region" description="Helical" evidence="14">
    <location>
        <begin position="260"/>
        <end position="282"/>
    </location>
</feature>
<feature type="transmembrane region" description="Helical" evidence="14">
    <location>
        <begin position="178"/>
        <end position="202"/>
    </location>
</feature>
<accession>A0A556U8L2</accession>
<keyword evidence="4" id="KW-0677">Repeat</keyword>
<evidence type="ECO:0000256" key="1">
    <source>
        <dbReference type="ARBA" id="ARBA00004141"/>
    </source>
</evidence>
<dbReference type="SUPFAM" id="SSF54631">
    <property type="entry name" value="CBS-domain pair"/>
    <property type="match status" value="1"/>
</dbReference>
<feature type="region of interest" description="Disordered" evidence="13">
    <location>
        <begin position="609"/>
        <end position="650"/>
    </location>
</feature>
<feature type="region of interest" description="Disordered" evidence="13">
    <location>
        <begin position="777"/>
        <end position="888"/>
    </location>
</feature>
<evidence type="ECO:0000256" key="11">
    <source>
        <dbReference type="ARBA" id="ARBA00023214"/>
    </source>
</evidence>
<feature type="transmembrane region" description="Helical" evidence="14">
    <location>
        <begin position="73"/>
        <end position="99"/>
    </location>
</feature>
<dbReference type="FunFam" id="3.10.580.10:FF:000032">
    <property type="entry name" value="Chloride channel protein"/>
    <property type="match status" value="1"/>
</dbReference>
<dbReference type="FunFam" id="1.10.3080.10:FF:000003">
    <property type="entry name" value="Chloride channel 2"/>
    <property type="match status" value="1"/>
</dbReference>
<sequence>MSDPLIPVLAHTDCVARVQEFVVTKLGEDWIFLVLLGLSMALVSWTMDYASAKSLQAYKWMYGKLRWNVPLQYLVWVFYPMVLILFASFFCNLVAPQAIGSGIPEMKTILRGVVLKEYLTFKAFAAKAVGLTAALGSGMPVGKEGPFVHIASICAAVLSRIMSFFFGVYRSPYCYTDILTVGCAVGVGCCFGTPLGGVLFSIEVTSTFFAVRNYWRGYFAATFSAFMFRVFSVFNKDAVTISALFRTKFRLDFPFDLQELPAFAIIGIFCGFFGAFFVYLNRQVVLFMRRPNALTRFLTKHRLIFPAFVTFVIATLTFPPGFGQFMAGELMPREAINSLFDNFTWTKIWGAPAPPGLGRSSAWLHPDVNVFIILLLFFLMKFWMSAVSTTMPIPSGAFMPVFVLGAAFGRLVGEIMATLFPHGILFDGILYRIIPGGYAVIGAAAMTGAVTHTVSTAVICFELTGQISHILPMMVAVILANMVAQGLQPSLYDSIIQVKKLPYLPELGFGHMSQYNIFVEDIMVRKVKYLCSQSTYREVMDLLDSTSLKNFPLVDSKESMILLGSIERAELLALCDWWLSAERRILTQDKGLQSQGLCSSWESFAFVDEDGEDSGSEKSAPVMEERNGPLPSPKPPEPTTNQSPPAKGPLQSFRRTLRSIFSSSSEKQAEKTSKEPTPPPLTETMTPEEVKAWEDLEMDNRLELERVRIDPSPFQLVERTSLHKTHTLFSLLGLSHAYVTSIGKLVGVVALKELQKAIEGSTRSGVRLRPPLASFRDTIRKYSKPTQVPPAPMSPMSTFAPESHQLSSQEVPPVPQASVQQQEEAEVWQEKVVNTSSSMIESSSPQTGSPHSSPPQTPSSRPSILLSSLGPVPEEKRASQESTDDEPV</sequence>
<dbReference type="GO" id="GO:0034707">
    <property type="term" value="C:chloride channel complex"/>
    <property type="evidence" value="ECO:0007669"/>
    <property type="project" value="UniProtKB-KW"/>
</dbReference>
<feature type="transmembrane region" description="Helical" evidence="14">
    <location>
        <begin position="147"/>
        <end position="166"/>
    </location>
</feature>
<dbReference type="InterPro" id="IPR014743">
    <property type="entry name" value="Cl-channel_core"/>
</dbReference>
<evidence type="ECO:0000256" key="4">
    <source>
        <dbReference type="ARBA" id="ARBA00022737"/>
    </source>
</evidence>
<keyword evidence="10" id="KW-0869">Chloride channel</keyword>
<evidence type="ECO:0000313" key="16">
    <source>
        <dbReference type="Proteomes" id="UP000319801"/>
    </source>
</evidence>
<evidence type="ECO:0000256" key="10">
    <source>
        <dbReference type="ARBA" id="ARBA00023173"/>
    </source>
</evidence>
<dbReference type="InterPro" id="IPR050970">
    <property type="entry name" value="Cl_channel_volt-gated"/>
</dbReference>
<keyword evidence="5" id="KW-0851">Voltage-gated channel</keyword>
<dbReference type="GO" id="GO:0005886">
    <property type="term" value="C:plasma membrane"/>
    <property type="evidence" value="ECO:0007669"/>
    <property type="project" value="TreeGrafter"/>
</dbReference>
<evidence type="ECO:0000256" key="7">
    <source>
        <dbReference type="ARBA" id="ARBA00023065"/>
    </source>
</evidence>
<keyword evidence="8" id="KW-0129">CBS domain</keyword>
<comment type="subcellular location">
    <subcellularLocation>
        <location evidence="1">Membrane</location>
        <topology evidence="1">Multi-pass membrane protein</topology>
    </subcellularLocation>
</comment>
<feature type="transmembrane region" description="Helical" evidence="14">
    <location>
        <begin position="30"/>
        <end position="52"/>
    </location>
</feature>
<dbReference type="Pfam" id="PF00654">
    <property type="entry name" value="Voltage_CLC"/>
    <property type="match status" value="1"/>
</dbReference>
<reference evidence="15 16" key="1">
    <citation type="journal article" date="2019" name="Genome Biol. Evol.">
        <title>Whole-Genome Sequencing of the Giant Devil Catfish, Bagarius yarrelli.</title>
        <authorList>
            <person name="Jiang W."/>
            <person name="Lv Y."/>
            <person name="Cheng L."/>
            <person name="Yang K."/>
            <person name="Chao B."/>
            <person name="Wang X."/>
            <person name="Li Y."/>
            <person name="Pan X."/>
            <person name="You X."/>
            <person name="Zhang Y."/>
            <person name="Yang J."/>
            <person name="Li J."/>
            <person name="Zhang X."/>
            <person name="Liu S."/>
            <person name="Sun C."/>
            <person name="Yang J."/>
            <person name="Shi Q."/>
        </authorList>
    </citation>
    <scope>NUCLEOTIDE SEQUENCE [LARGE SCALE GENOMIC DNA]</scope>
    <source>
        <strain evidence="15">JWS20170419001</strain>
        <tissue evidence="15">Muscle</tissue>
    </source>
</reference>
<dbReference type="CDD" id="cd04591">
    <property type="entry name" value="CBS_pair_voltage-gated_CLC_euk_bac"/>
    <property type="match status" value="1"/>
</dbReference>
<keyword evidence="16" id="KW-1185">Reference proteome</keyword>
<keyword evidence="12" id="KW-0407">Ion channel</keyword>
<dbReference type="FunFam" id="3.10.580.10:FF:000058">
    <property type="entry name" value="Chloride channel protein"/>
    <property type="match status" value="1"/>
</dbReference>
<dbReference type="OrthoDB" id="4564at2759"/>
<evidence type="ECO:0000256" key="9">
    <source>
        <dbReference type="ARBA" id="ARBA00023136"/>
    </source>
</evidence>
<dbReference type="InterPro" id="IPR001807">
    <property type="entry name" value="ClC"/>
</dbReference>
<feature type="compositionally biased region" description="Low complexity" evidence="13">
    <location>
        <begin position="842"/>
        <end position="851"/>
    </location>
</feature>
<protein>
    <submittedName>
        <fullName evidence="15">Chloride channel protein 1</fullName>
    </submittedName>
</protein>
<dbReference type="GO" id="GO:0005247">
    <property type="term" value="F:voltage-gated chloride channel activity"/>
    <property type="evidence" value="ECO:0007669"/>
    <property type="project" value="TreeGrafter"/>
</dbReference>
<keyword evidence="9 14" id="KW-0472">Membrane</keyword>
<evidence type="ECO:0000256" key="5">
    <source>
        <dbReference type="ARBA" id="ARBA00022882"/>
    </source>
</evidence>
<evidence type="ECO:0000256" key="12">
    <source>
        <dbReference type="ARBA" id="ARBA00023303"/>
    </source>
</evidence>
<keyword evidence="2" id="KW-0813">Transport</keyword>
<dbReference type="Gene3D" id="3.10.580.10">
    <property type="entry name" value="CBS-domain"/>
    <property type="match status" value="2"/>
</dbReference>
<evidence type="ECO:0000256" key="2">
    <source>
        <dbReference type="ARBA" id="ARBA00022448"/>
    </source>
</evidence>
<proteinExistence type="predicted"/>
<dbReference type="InterPro" id="IPR046342">
    <property type="entry name" value="CBS_dom_sf"/>
</dbReference>
<gene>
    <name evidence="15" type="ORF">Baya_9534</name>
</gene>
<keyword evidence="6 14" id="KW-1133">Transmembrane helix</keyword>
<dbReference type="SUPFAM" id="SSF81340">
    <property type="entry name" value="Clc chloride channel"/>
    <property type="match status" value="1"/>
</dbReference>
<evidence type="ECO:0000313" key="15">
    <source>
        <dbReference type="EMBL" id="TSO05411.1"/>
    </source>
</evidence>
<evidence type="ECO:0000256" key="6">
    <source>
        <dbReference type="ARBA" id="ARBA00022989"/>
    </source>
</evidence>
<dbReference type="Proteomes" id="UP000319801">
    <property type="component" value="Unassembled WGS sequence"/>
</dbReference>
<feature type="transmembrane region" description="Helical" evidence="14">
    <location>
        <begin position="368"/>
        <end position="386"/>
    </location>
</feature>
<evidence type="ECO:0000256" key="8">
    <source>
        <dbReference type="ARBA" id="ARBA00023122"/>
    </source>
</evidence>
<organism evidence="15 16">
    <name type="scientific">Bagarius yarrelli</name>
    <name type="common">Goonch</name>
    <name type="synonym">Bagrus yarrelli</name>
    <dbReference type="NCBI Taxonomy" id="175774"/>
    <lineage>
        <taxon>Eukaryota</taxon>
        <taxon>Metazoa</taxon>
        <taxon>Chordata</taxon>
        <taxon>Craniata</taxon>
        <taxon>Vertebrata</taxon>
        <taxon>Euteleostomi</taxon>
        <taxon>Actinopterygii</taxon>
        <taxon>Neopterygii</taxon>
        <taxon>Teleostei</taxon>
        <taxon>Ostariophysi</taxon>
        <taxon>Siluriformes</taxon>
        <taxon>Sisoridae</taxon>
        <taxon>Sisorinae</taxon>
        <taxon>Bagarius</taxon>
    </lineage>
</organism>
<dbReference type="PANTHER" id="PTHR45720:SF9">
    <property type="entry name" value="CHLORIDE CHANNEL 1, SKELETAL MUSCLE ISOFORM X1"/>
    <property type="match status" value="1"/>
</dbReference>
<feature type="region of interest" description="Disordered" evidence="13">
    <location>
        <begin position="662"/>
        <end position="687"/>
    </location>
</feature>
<keyword evidence="11" id="KW-0868">Chloride</keyword>
<evidence type="ECO:0000256" key="13">
    <source>
        <dbReference type="SAM" id="MobiDB-lite"/>
    </source>
</evidence>
<comment type="caution">
    <text evidence="15">The sequence shown here is derived from an EMBL/GenBank/DDBJ whole genome shotgun (WGS) entry which is preliminary data.</text>
</comment>